<reference evidence="1 2" key="1">
    <citation type="submission" date="2011-08" db="EMBL/GenBank/DDBJ databases">
        <authorList>
            <person name="Weinstock G."/>
            <person name="Sodergren E."/>
            <person name="Clifton S."/>
            <person name="Fulton L."/>
            <person name="Fulton B."/>
            <person name="Courtney L."/>
            <person name="Fronick C."/>
            <person name="Harrison M."/>
            <person name="Strong C."/>
            <person name="Farmer C."/>
            <person name="Delahaunty K."/>
            <person name="Markovic C."/>
            <person name="Hall O."/>
            <person name="Minx P."/>
            <person name="Tomlinson C."/>
            <person name="Mitreva M."/>
            <person name="Hou S."/>
            <person name="Chen J."/>
            <person name="Wollam A."/>
            <person name="Pepin K.H."/>
            <person name="Johnson M."/>
            <person name="Bhonagiri V."/>
            <person name="Zhang X."/>
            <person name="Suruliraj S."/>
            <person name="Warren W."/>
            <person name="Chinwalla A."/>
            <person name="Mardis E.R."/>
            <person name="Wilson R.K."/>
        </authorList>
    </citation>
    <scope>NUCLEOTIDE SEQUENCE [LARGE SCALE GENOMIC DNA]</scope>
    <source>
        <strain evidence="1 2">F0432</strain>
    </source>
</reference>
<comment type="caution">
    <text evidence="1">The sequence shown here is derived from an EMBL/GenBank/DDBJ whole genome shotgun (WGS) entry which is preliminary data.</text>
</comment>
<dbReference type="HOGENOM" id="CLU_1270390_0_0_6"/>
<gene>
    <name evidence="1" type="ORF">HMPREF9080_00075</name>
</gene>
<sequence length="217" mass="22072">MIEQIFRPAAVFAYFFLINQADKRVFVAVNIGFGAKRQRMALSNLLLPLAGGTGAGNETVALQIAAATGADNGWGKSAQPVHRGATVRTVTAGAAAFEGTGGVENLRVAAGVGESKVGEGNATSDKNFGRIFTVIQSQEVAFAAVIGNAIVARAAERVGQFAFGAGAFKRDVAYVGGQINIAVYSETAFAGANVSEAGQGGIAGGGAGEDILITTFR</sequence>
<name>G9ZBF2_9GAMM</name>
<dbReference type="STRING" id="797473.HMPREF9080_00075"/>
<dbReference type="EMBL" id="AGCM01000003">
    <property type="protein sequence ID" value="EHM56169.1"/>
    <property type="molecule type" value="Genomic_DNA"/>
</dbReference>
<dbReference type="Proteomes" id="UP000004750">
    <property type="component" value="Unassembled WGS sequence"/>
</dbReference>
<evidence type="ECO:0000313" key="2">
    <source>
        <dbReference type="Proteomes" id="UP000004750"/>
    </source>
</evidence>
<accession>G9ZBF2</accession>
<dbReference type="AlphaFoldDB" id="G9ZBF2"/>
<protein>
    <submittedName>
        <fullName evidence="1">Uncharacterized protein</fullName>
    </submittedName>
</protein>
<evidence type="ECO:0000313" key="1">
    <source>
        <dbReference type="EMBL" id="EHM56169.1"/>
    </source>
</evidence>
<organism evidence="1 2">
    <name type="scientific">Cardiobacterium valvarum F0432</name>
    <dbReference type="NCBI Taxonomy" id="797473"/>
    <lineage>
        <taxon>Bacteria</taxon>
        <taxon>Pseudomonadati</taxon>
        <taxon>Pseudomonadota</taxon>
        <taxon>Gammaproteobacteria</taxon>
        <taxon>Cardiobacteriales</taxon>
        <taxon>Cardiobacteriaceae</taxon>
        <taxon>Cardiobacterium</taxon>
    </lineage>
</organism>
<proteinExistence type="predicted"/>